<evidence type="ECO:0000259" key="7">
    <source>
        <dbReference type="Pfam" id="PF00266"/>
    </source>
</evidence>
<feature type="region of interest" description="Disordered" evidence="6">
    <location>
        <begin position="1"/>
        <end position="63"/>
    </location>
</feature>
<dbReference type="InterPro" id="IPR015424">
    <property type="entry name" value="PyrdxlP-dep_Trfase"/>
</dbReference>
<dbReference type="Proteomes" id="UP000032545">
    <property type="component" value="Unassembled WGS sequence"/>
</dbReference>
<name>A0A0D8BDF8_9ACTN</name>
<dbReference type="Gene3D" id="3.90.1150.10">
    <property type="entry name" value="Aspartate Aminotransferase, domain 1"/>
    <property type="match status" value="1"/>
</dbReference>
<organism evidence="8 9">
    <name type="scientific">Frankia torreyi</name>
    <dbReference type="NCBI Taxonomy" id="1856"/>
    <lineage>
        <taxon>Bacteria</taxon>
        <taxon>Bacillati</taxon>
        <taxon>Actinomycetota</taxon>
        <taxon>Actinomycetes</taxon>
        <taxon>Frankiales</taxon>
        <taxon>Frankiaceae</taxon>
        <taxon>Frankia</taxon>
    </lineage>
</organism>
<sequence>MTSIISAVPPSLARQACPARPTGRQAGRAPTGDEAAGAEPTGDEPTGAAAPGLPNPHQRQHPAPGALLAVQGAGLGVPLVGGGWAEYANLDHAASAPCLTAVAEHVARVLPYSASVHRGAGFASQVCTTLYEGARRDVARFVGARDGDLTVFTRNTTDAVNLLARCLPAADAAGGVVVFDVEHHANLLPWRARAGYRSVAARSTLAESLAALEAELTAAPTALLAVTGASNVTGETPPLARLARLAHRAGARIFVDAAQLAPHRHLDMAADDVDYLAFSGHKLYAPFGAGVLVGRADWLDAAPPYLAGGGAVREVSTDAVDWATGAARHEAGTPNLAGATAIAAACRTLAALPPGAWERHESDLRTRLLGGLAGLDGVVIHRIWSDPEATPNSAGGPSTDGGRRTRDGAGAWQDAVGVVTFSLPGHDPARVSAYLSAEHGIGVRAGRFCAHPLLARLGAPGGALRASIGVGTTDDHVDRLIAAVARYLRVGPGWDYALRDGQWQPTPDDRRLPDWAEQYAAAAAHDLPAAPCGT</sequence>
<comment type="catalytic activity">
    <reaction evidence="4">
        <text>(sulfur carrier)-H + L-cysteine = (sulfur carrier)-SH + L-alanine</text>
        <dbReference type="Rhea" id="RHEA:43892"/>
        <dbReference type="Rhea" id="RHEA-COMP:14737"/>
        <dbReference type="Rhea" id="RHEA-COMP:14739"/>
        <dbReference type="ChEBI" id="CHEBI:29917"/>
        <dbReference type="ChEBI" id="CHEBI:35235"/>
        <dbReference type="ChEBI" id="CHEBI:57972"/>
        <dbReference type="ChEBI" id="CHEBI:64428"/>
        <dbReference type="EC" id="2.8.1.7"/>
    </reaction>
</comment>
<comment type="similarity">
    <text evidence="2">Belongs to the class-V pyridoxal-phosphate-dependent aminotransferase family. Csd subfamily.</text>
</comment>
<dbReference type="Pfam" id="PF00266">
    <property type="entry name" value="Aminotran_5"/>
    <property type="match status" value="2"/>
</dbReference>
<evidence type="ECO:0000256" key="1">
    <source>
        <dbReference type="ARBA" id="ARBA00001933"/>
    </source>
</evidence>
<dbReference type="OrthoDB" id="9804366at2"/>
<feature type="domain" description="Aminotransferase class V" evidence="7">
    <location>
        <begin position="414"/>
        <end position="480"/>
    </location>
</feature>
<evidence type="ECO:0000313" key="8">
    <source>
        <dbReference type="EMBL" id="KJE22105.1"/>
    </source>
</evidence>
<evidence type="ECO:0000256" key="2">
    <source>
        <dbReference type="ARBA" id="ARBA00010447"/>
    </source>
</evidence>
<dbReference type="PATRIC" id="fig|1502723.3.peg.2980"/>
<reference evidence="8 9" key="2">
    <citation type="journal article" date="2016" name="Genome Announc.">
        <title>Permanent Draft Genome Sequences for Two Variants of Frankia sp. Strain CpI1, the First Frankia Strain Isolated from Root Nodules of Comptonia peregrina.</title>
        <authorList>
            <person name="Oshone R."/>
            <person name="Hurst S.G.IV."/>
            <person name="Abebe-Akele F."/>
            <person name="Simpson S."/>
            <person name="Morris K."/>
            <person name="Thomas W.K."/>
            <person name="Tisa L.S."/>
        </authorList>
    </citation>
    <scope>NUCLEOTIDE SEQUENCE [LARGE SCALE GENOMIC DNA]</scope>
    <source>
        <strain evidence="9">CpI1-S</strain>
    </source>
</reference>
<protein>
    <submittedName>
        <fullName evidence="8">Selenocysteine lyase</fullName>
    </submittedName>
</protein>
<dbReference type="PANTHER" id="PTHR43586:SF8">
    <property type="entry name" value="CYSTEINE DESULFURASE 1, CHLOROPLASTIC"/>
    <property type="match status" value="1"/>
</dbReference>
<dbReference type="InterPro" id="IPR020578">
    <property type="entry name" value="Aminotrans_V_PyrdxlP_BS"/>
</dbReference>
<evidence type="ECO:0000313" key="9">
    <source>
        <dbReference type="Proteomes" id="UP000032545"/>
    </source>
</evidence>
<feature type="region of interest" description="Disordered" evidence="6">
    <location>
        <begin position="386"/>
        <end position="408"/>
    </location>
</feature>
<dbReference type="InterPro" id="IPR015421">
    <property type="entry name" value="PyrdxlP-dep_Trfase_major"/>
</dbReference>
<evidence type="ECO:0000256" key="3">
    <source>
        <dbReference type="ARBA" id="ARBA00022898"/>
    </source>
</evidence>
<keyword evidence="3" id="KW-0663">Pyridoxal phosphate</keyword>
<dbReference type="PROSITE" id="PS00595">
    <property type="entry name" value="AA_TRANSFER_CLASS_5"/>
    <property type="match status" value="1"/>
</dbReference>
<dbReference type="InterPro" id="IPR000192">
    <property type="entry name" value="Aminotrans_V_dom"/>
</dbReference>
<dbReference type="EMBL" id="JYFN01000027">
    <property type="protein sequence ID" value="KJE22105.1"/>
    <property type="molecule type" value="Genomic_DNA"/>
</dbReference>
<proteinExistence type="inferred from homology"/>
<accession>A0A0D8BDF8</accession>
<dbReference type="InterPro" id="IPR015422">
    <property type="entry name" value="PyrdxlP-dep_Trfase_small"/>
</dbReference>
<dbReference type="PANTHER" id="PTHR43586">
    <property type="entry name" value="CYSTEINE DESULFURASE"/>
    <property type="match status" value="1"/>
</dbReference>
<dbReference type="RefSeq" id="WP_052681198.1">
    <property type="nucleotide sequence ID" value="NZ_JYFN01000027.1"/>
</dbReference>
<comment type="cofactor">
    <cofactor evidence="1 5">
        <name>pyridoxal 5'-phosphate</name>
        <dbReference type="ChEBI" id="CHEBI:597326"/>
    </cofactor>
</comment>
<dbReference type="AlphaFoldDB" id="A0A0D8BDF8"/>
<keyword evidence="8" id="KW-0456">Lyase</keyword>
<feature type="domain" description="Aminotransferase class V" evidence="7">
    <location>
        <begin position="89"/>
        <end position="380"/>
    </location>
</feature>
<gene>
    <name evidence="8" type="ORF">FF36_03536</name>
</gene>
<dbReference type="GO" id="GO:0016829">
    <property type="term" value="F:lyase activity"/>
    <property type="evidence" value="ECO:0007669"/>
    <property type="project" value="UniProtKB-KW"/>
</dbReference>
<dbReference type="Gene3D" id="3.40.640.10">
    <property type="entry name" value="Type I PLP-dependent aspartate aminotransferase-like (Major domain)"/>
    <property type="match status" value="1"/>
</dbReference>
<evidence type="ECO:0000256" key="6">
    <source>
        <dbReference type="SAM" id="MobiDB-lite"/>
    </source>
</evidence>
<reference evidence="9" key="1">
    <citation type="submission" date="2015-02" db="EMBL/GenBank/DDBJ databases">
        <title>Draft Genome of Frankia sp. CpI1-S.</title>
        <authorList>
            <person name="Oshone R.T."/>
            <person name="Ngom M."/>
            <person name="Ghodhbane-Gtari F."/>
            <person name="Gtari M."/>
            <person name="Morris K."/>
            <person name="Thomas K."/>
            <person name="Sen A."/>
            <person name="Tisa L.S."/>
        </authorList>
    </citation>
    <scope>NUCLEOTIDE SEQUENCE [LARGE SCALE GENOMIC DNA]</scope>
    <source>
        <strain evidence="9">CpI1-S</strain>
    </source>
</reference>
<comment type="caution">
    <text evidence="8">The sequence shown here is derived from an EMBL/GenBank/DDBJ whole genome shotgun (WGS) entry which is preliminary data.</text>
</comment>
<dbReference type="GO" id="GO:0031071">
    <property type="term" value="F:cysteine desulfurase activity"/>
    <property type="evidence" value="ECO:0007669"/>
    <property type="project" value="UniProtKB-EC"/>
</dbReference>
<evidence type="ECO:0000256" key="5">
    <source>
        <dbReference type="RuleBase" id="RU004504"/>
    </source>
</evidence>
<keyword evidence="9" id="KW-1185">Reference proteome</keyword>
<evidence type="ECO:0000256" key="4">
    <source>
        <dbReference type="ARBA" id="ARBA00050776"/>
    </source>
</evidence>
<dbReference type="SUPFAM" id="SSF53383">
    <property type="entry name" value="PLP-dependent transferases"/>
    <property type="match status" value="1"/>
</dbReference>